<evidence type="ECO:0000256" key="6">
    <source>
        <dbReference type="ARBA" id="ARBA00023054"/>
    </source>
</evidence>
<evidence type="ECO:0000256" key="4">
    <source>
        <dbReference type="ARBA" id="ARBA00022517"/>
    </source>
</evidence>
<evidence type="ECO:0000256" key="3">
    <source>
        <dbReference type="ARBA" id="ARBA00011167"/>
    </source>
</evidence>
<dbReference type="GO" id="GO:0000462">
    <property type="term" value="P:maturation of SSU-rRNA from tricistronic rRNA transcript (SSU-rRNA, 5.8S rRNA, LSU-rRNA)"/>
    <property type="evidence" value="ECO:0007669"/>
    <property type="project" value="TreeGrafter"/>
</dbReference>
<accession>A0A6A5UPJ6</accession>
<gene>
    <name evidence="13" type="ORF">BU23DRAFT_518908</name>
</gene>
<name>A0A6A5UPJ6_9PLEO</name>
<feature type="compositionally biased region" description="Basic and acidic residues" evidence="12">
    <location>
        <begin position="1"/>
        <end position="28"/>
    </location>
</feature>
<dbReference type="OrthoDB" id="448446at2759"/>
<feature type="coiled-coil region" evidence="11">
    <location>
        <begin position="230"/>
        <end position="286"/>
    </location>
</feature>
<evidence type="ECO:0000313" key="13">
    <source>
        <dbReference type="EMBL" id="KAF1965859.1"/>
    </source>
</evidence>
<dbReference type="InterPro" id="IPR009292">
    <property type="entry name" value="RRP36"/>
</dbReference>
<evidence type="ECO:0000256" key="12">
    <source>
        <dbReference type="SAM" id="MobiDB-lite"/>
    </source>
</evidence>
<organism evidence="13 14">
    <name type="scientific">Bimuria novae-zelandiae CBS 107.79</name>
    <dbReference type="NCBI Taxonomy" id="1447943"/>
    <lineage>
        <taxon>Eukaryota</taxon>
        <taxon>Fungi</taxon>
        <taxon>Dikarya</taxon>
        <taxon>Ascomycota</taxon>
        <taxon>Pezizomycotina</taxon>
        <taxon>Dothideomycetes</taxon>
        <taxon>Pleosporomycetidae</taxon>
        <taxon>Pleosporales</taxon>
        <taxon>Massarineae</taxon>
        <taxon>Didymosphaeriaceae</taxon>
        <taxon>Bimuria</taxon>
    </lineage>
</organism>
<evidence type="ECO:0000256" key="2">
    <source>
        <dbReference type="ARBA" id="ARBA00009418"/>
    </source>
</evidence>
<keyword evidence="4 10" id="KW-0690">Ribosome biogenesis</keyword>
<feature type="compositionally biased region" description="Acidic residues" evidence="12">
    <location>
        <begin position="154"/>
        <end position="163"/>
    </location>
</feature>
<evidence type="ECO:0000256" key="9">
    <source>
        <dbReference type="ARBA" id="ARBA00025053"/>
    </source>
</evidence>
<comment type="subcellular location">
    <subcellularLocation>
        <location evidence="1 10">Nucleus</location>
        <location evidence="1 10">Nucleolus</location>
    </subcellularLocation>
</comment>
<proteinExistence type="inferred from homology"/>
<evidence type="ECO:0000256" key="5">
    <source>
        <dbReference type="ARBA" id="ARBA00022552"/>
    </source>
</evidence>
<dbReference type="PANTHER" id="PTHR21738">
    <property type="entry name" value="RIBOSOMAL RNA PROCESSING PROTEIN 36 HOMOLOG"/>
    <property type="match status" value="1"/>
</dbReference>
<keyword evidence="5 10" id="KW-0698">rRNA processing</keyword>
<keyword evidence="7 10" id="KW-0539">Nucleus</keyword>
<dbReference type="Proteomes" id="UP000800036">
    <property type="component" value="Unassembled WGS sequence"/>
</dbReference>
<evidence type="ECO:0000313" key="14">
    <source>
        <dbReference type="Proteomes" id="UP000800036"/>
    </source>
</evidence>
<feature type="compositionally biased region" description="Basic and acidic residues" evidence="12">
    <location>
        <begin position="327"/>
        <end position="341"/>
    </location>
</feature>
<evidence type="ECO:0000256" key="7">
    <source>
        <dbReference type="ARBA" id="ARBA00023242"/>
    </source>
</evidence>
<comment type="subunit">
    <text evidence="3 10">Associates with 90S and pre-40S pre-ribosomal particles.</text>
</comment>
<evidence type="ECO:0000256" key="11">
    <source>
        <dbReference type="SAM" id="Coils"/>
    </source>
</evidence>
<sequence length="341" mass="39101">MALSSKLDRKLRAEEESSDDEKYYEVTDRSSSPSIIETGAGGELVDSEDEEEEGSEDEQMSDAAEDDVKAQMSRVSFGALAKAHDAISKQQSEDRKRKRGEMTSKSQEDKLQTLRERLQEIKAAKLAQGGSSQPKTKAQKAIPARKTHEKEADDHDDDSESESDAAPHGRTSKHAPAVQSSKRAVTRKRQVVDAKKPKFRDPRFDTGALPDDNTVSKRYAFLDEYKSSEMNELRETIKKTKNEADKEKLKKKLISMESQQKAKRNKDQQQEVLREHKKKEKELIKEGKKPFFLKKSEQKKLALVERFQHMKSKDRERAIERRRKKATAKERRNMPAERRGV</sequence>
<dbReference type="Pfam" id="PF06102">
    <property type="entry name" value="RRP36"/>
    <property type="match status" value="1"/>
</dbReference>
<protein>
    <recommendedName>
        <fullName evidence="10">rRNA biogenesis protein RRP36</fullName>
    </recommendedName>
</protein>
<reference evidence="13" key="1">
    <citation type="journal article" date="2020" name="Stud. Mycol.">
        <title>101 Dothideomycetes genomes: a test case for predicting lifestyles and emergence of pathogens.</title>
        <authorList>
            <person name="Haridas S."/>
            <person name="Albert R."/>
            <person name="Binder M."/>
            <person name="Bloem J."/>
            <person name="Labutti K."/>
            <person name="Salamov A."/>
            <person name="Andreopoulos B."/>
            <person name="Baker S."/>
            <person name="Barry K."/>
            <person name="Bills G."/>
            <person name="Bluhm B."/>
            <person name="Cannon C."/>
            <person name="Castanera R."/>
            <person name="Culley D."/>
            <person name="Daum C."/>
            <person name="Ezra D."/>
            <person name="Gonzalez J."/>
            <person name="Henrissat B."/>
            <person name="Kuo A."/>
            <person name="Liang C."/>
            <person name="Lipzen A."/>
            <person name="Lutzoni F."/>
            <person name="Magnuson J."/>
            <person name="Mondo S."/>
            <person name="Nolan M."/>
            <person name="Ohm R."/>
            <person name="Pangilinan J."/>
            <person name="Park H.-J."/>
            <person name="Ramirez L."/>
            <person name="Alfaro M."/>
            <person name="Sun H."/>
            <person name="Tritt A."/>
            <person name="Yoshinaga Y."/>
            <person name="Zwiers L.-H."/>
            <person name="Turgeon B."/>
            <person name="Goodwin S."/>
            <person name="Spatafora J."/>
            <person name="Crous P."/>
            <person name="Grigoriev I."/>
        </authorList>
    </citation>
    <scope>NUCLEOTIDE SEQUENCE</scope>
    <source>
        <strain evidence="13">CBS 107.79</strain>
    </source>
</reference>
<evidence type="ECO:0000256" key="8">
    <source>
        <dbReference type="ARBA" id="ARBA00023274"/>
    </source>
</evidence>
<keyword evidence="14" id="KW-1185">Reference proteome</keyword>
<evidence type="ECO:0000256" key="1">
    <source>
        <dbReference type="ARBA" id="ARBA00004604"/>
    </source>
</evidence>
<evidence type="ECO:0000256" key="10">
    <source>
        <dbReference type="RuleBase" id="RU368027"/>
    </source>
</evidence>
<keyword evidence="8 10" id="KW-0687">Ribonucleoprotein</keyword>
<feature type="compositionally biased region" description="Basic and acidic residues" evidence="12">
    <location>
        <begin position="82"/>
        <end position="123"/>
    </location>
</feature>
<keyword evidence="6 11" id="KW-0175">Coiled coil</keyword>
<feature type="region of interest" description="Disordered" evidence="12">
    <location>
        <begin position="311"/>
        <end position="341"/>
    </location>
</feature>
<dbReference type="EMBL" id="ML976754">
    <property type="protein sequence ID" value="KAF1965859.1"/>
    <property type="molecule type" value="Genomic_DNA"/>
</dbReference>
<feature type="compositionally biased region" description="Acidic residues" evidence="12">
    <location>
        <begin position="45"/>
        <end position="65"/>
    </location>
</feature>
<comment type="similarity">
    <text evidence="2 10">Belongs to the RRP36 family.</text>
</comment>
<dbReference type="GO" id="GO:0030686">
    <property type="term" value="C:90S preribosome"/>
    <property type="evidence" value="ECO:0007669"/>
    <property type="project" value="TreeGrafter"/>
</dbReference>
<dbReference type="PANTHER" id="PTHR21738:SF0">
    <property type="entry name" value="RIBOSOMAL RNA PROCESSING PROTEIN 36 HOMOLOG"/>
    <property type="match status" value="1"/>
</dbReference>
<feature type="compositionally biased region" description="Basic and acidic residues" evidence="12">
    <location>
        <begin position="190"/>
        <end position="204"/>
    </location>
</feature>
<comment type="function">
    <text evidence="9 10">Component of the 90S pre-ribosome involved in the maturation of rRNAs. Required for early cleavages of the pre-RNAs in the 40S ribosomal subunit maturation pathway.</text>
</comment>
<dbReference type="GO" id="GO:0005730">
    <property type="term" value="C:nucleolus"/>
    <property type="evidence" value="ECO:0007669"/>
    <property type="project" value="UniProtKB-SubCell"/>
</dbReference>
<feature type="region of interest" description="Disordered" evidence="12">
    <location>
        <begin position="1"/>
        <end position="216"/>
    </location>
</feature>
<dbReference type="AlphaFoldDB" id="A0A6A5UPJ6"/>